<dbReference type="NCBIfam" id="NF041390">
    <property type="entry name" value="TadE_Rv3655c"/>
    <property type="match status" value="1"/>
</dbReference>
<evidence type="ECO:0000256" key="1">
    <source>
        <dbReference type="SAM" id="Phobius"/>
    </source>
</evidence>
<keyword evidence="1" id="KW-0812">Transmembrane</keyword>
<protein>
    <recommendedName>
        <fullName evidence="4">TadE-like protein</fullName>
    </recommendedName>
</protein>
<keyword evidence="1" id="KW-1133">Transmembrane helix</keyword>
<dbReference type="InterPro" id="IPR049790">
    <property type="entry name" value="Rv3655c/TadE"/>
</dbReference>
<dbReference type="STRING" id="882086.SacxiDRAFT_2502"/>
<reference evidence="2 3" key="1">
    <citation type="submission" date="2012-01" db="EMBL/GenBank/DDBJ databases">
        <title>Improved High-Quality Draft sequence of Saccharomonospora xinjiangensis XJ-54.</title>
        <authorList>
            <consortium name="US DOE Joint Genome Institute"/>
            <person name="Lucas S."/>
            <person name="Han J."/>
            <person name="Lapidus A."/>
            <person name="Cheng J.-F."/>
            <person name="Goodwin L."/>
            <person name="Pitluck S."/>
            <person name="Peters L."/>
            <person name="Mikhailova N."/>
            <person name="Teshima H."/>
            <person name="Detter J.C."/>
            <person name="Han C."/>
            <person name="Tapia R."/>
            <person name="Land M."/>
            <person name="Hauser L."/>
            <person name="Kyrpides N."/>
            <person name="Ivanova N."/>
            <person name="Pagani I."/>
            <person name="Brambilla E.-M."/>
            <person name="Klenk H.-P."/>
            <person name="Woyke T."/>
        </authorList>
    </citation>
    <scope>NUCLEOTIDE SEQUENCE [LARGE SCALE GENOMIC DNA]</scope>
    <source>
        <strain evidence="2 3">XJ-54</strain>
    </source>
</reference>
<organism evidence="2 3">
    <name type="scientific">Saccharomonospora xinjiangensis XJ-54</name>
    <dbReference type="NCBI Taxonomy" id="882086"/>
    <lineage>
        <taxon>Bacteria</taxon>
        <taxon>Bacillati</taxon>
        <taxon>Actinomycetota</taxon>
        <taxon>Actinomycetes</taxon>
        <taxon>Pseudonocardiales</taxon>
        <taxon>Pseudonocardiaceae</taxon>
        <taxon>Saccharomonospora</taxon>
    </lineage>
</organism>
<name>I0V3M2_9PSEU</name>
<keyword evidence="3" id="KW-1185">Reference proteome</keyword>
<gene>
    <name evidence="2" type="ORF">SacxiDRAFT_2502</name>
</gene>
<feature type="transmembrane region" description="Helical" evidence="1">
    <location>
        <begin position="21"/>
        <end position="43"/>
    </location>
</feature>
<dbReference type="Proteomes" id="UP000004691">
    <property type="component" value="Unassembled WGS sequence"/>
</dbReference>
<dbReference type="OrthoDB" id="3557358at2"/>
<proteinExistence type="predicted"/>
<dbReference type="eggNOG" id="ENOG5033A2X">
    <property type="taxonomic scope" value="Bacteria"/>
</dbReference>
<dbReference type="RefSeq" id="WP_006238872.1">
    <property type="nucleotide sequence ID" value="NZ_JH636049.1"/>
</dbReference>
<dbReference type="AlphaFoldDB" id="I0V3M2"/>
<keyword evidence="1" id="KW-0472">Membrane</keyword>
<sequence>MFDEPGTDERNAERGAVTVEAAIAVCSLVVVFGLVLAGVAAVVDQMRCTDAATQAARALSRGAGVPTAEDVVEASAPAGATLTVRRDGDAVVARVSVRPAGGLLPGVVVRAEARAELEPGVDEEVAGEVDGPP</sequence>
<dbReference type="HOGENOM" id="CLU_116311_1_0_11"/>
<evidence type="ECO:0000313" key="2">
    <source>
        <dbReference type="EMBL" id="EID54725.1"/>
    </source>
</evidence>
<evidence type="ECO:0008006" key="4">
    <source>
        <dbReference type="Google" id="ProtNLM"/>
    </source>
</evidence>
<accession>I0V3M2</accession>
<dbReference type="EMBL" id="JH636049">
    <property type="protein sequence ID" value="EID54725.1"/>
    <property type="molecule type" value="Genomic_DNA"/>
</dbReference>
<evidence type="ECO:0000313" key="3">
    <source>
        <dbReference type="Proteomes" id="UP000004691"/>
    </source>
</evidence>